<name>A0A7X6PQU4_9CORY</name>
<feature type="transmembrane region" description="Helical" evidence="6">
    <location>
        <begin position="37"/>
        <end position="64"/>
    </location>
</feature>
<evidence type="ECO:0000256" key="4">
    <source>
        <dbReference type="ARBA" id="ARBA00022989"/>
    </source>
</evidence>
<protein>
    <submittedName>
        <fullName evidence="7">LysE family translocator</fullName>
    </submittedName>
</protein>
<dbReference type="Proteomes" id="UP000557899">
    <property type="component" value="Unassembled WGS sequence"/>
</dbReference>
<feature type="transmembrane region" description="Helical" evidence="6">
    <location>
        <begin position="130"/>
        <end position="146"/>
    </location>
</feature>
<dbReference type="GO" id="GO:0005886">
    <property type="term" value="C:plasma membrane"/>
    <property type="evidence" value="ECO:0007669"/>
    <property type="project" value="UniProtKB-SubCell"/>
</dbReference>
<evidence type="ECO:0000256" key="6">
    <source>
        <dbReference type="SAM" id="Phobius"/>
    </source>
</evidence>
<feature type="transmembrane region" description="Helical" evidence="6">
    <location>
        <begin position="70"/>
        <end position="90"/>
    </location>
</feature>
<dbReference type="GO" id="GO:0015171">
    <property type="term" value="F:amino acid transmembrane transporter activity"/>
    <property type="evidence" value="ECO:0007669"/>
    <property type="project" value="TreeGrafter"/>
</dbReference>
<dbReference type="PANTHER" id="PTHR30086:SF17">
    <property type="entry name" value="LYSE FAMILY TRANSLOCATOR"/>
    <property type="match status" value="1"/>
</dbReference>
<evidence type="ECO:0000256" key="5">
    <source>
        <dbReference type="ARBA" id="ARBA00023136"/>
    </source>
</evidence>
<feature type="transmembrane region" description="Helical" evidence="6">
    <location>
        <begin position="152"/>
        <end position="173"/>
    </location>
</feature>
<comment type="caution">
    <text evidence="7">The sequence shown here is derived from an EMBL/GenBank/DDBJ whole genome shotgun (WGS) entry which is preliminary data.</text>
</comment>
<gene>
    <name evidence="7" type="ORF">GX859_12470</name>
</gene>
<comment type="subcellular location">
    <subcellularLocation>
        <location evidence="1">Cell membrane</location>
        <topology evidence="1">Multi-pass membrane protein</topology>
    </subcellularLocation>
</comment>
<evidence type="ECO:0000256" key="2">
    <source>
        <dbReference type="ARBA" id="ARBA00022475"/>
    </source>
</evidence>
<feature type="transmembrane region" description="Helical" evidence="6">
    <location>
        <begin position="6"/>
        <end position="25"/>
    </location>
</feature>
<evidence type="ECO:0000313" key="7">
    <source>
        <dbReference type="EMBL" id="NLA57082.1"/>
    </source>
</evidence>
<evidence type="ECO:0000313" key="8">
    <source>
        <dbReference type="Proteomes" id="UP000557899"/>
    </source>
</evidence>
<keyword evidence="2" id="KW-1003">Cell membrane</keyword>
<evidence type="ECO:0000256" key="3">
    <source>
        <dbReference type="ARBA" id="ARBA00022692"/>
    </source>
</evidence>
<keyword evidence="3 6" id="KW-0812">Transmembrane</keyword>
<keyword evidence="5 6" id="KW-0472">Membrane</keyword>
<dbReference type="PANTHER" id="PTHR30086">
    <property type="entry name" value="ARGININE EXPORTER PROTEIN ARGO"/>
    <property type="match status" value="1"/>
</dbReference>
<organism evidence="7 8">
    <name type="scientific">Corynebacterium humireducens</name>
    <dbReference type="NCBI Taxonomy" id="1223514"/>
    <lineage>
        <taxon>Bacteria</taxon>
        <taxon>Bacillati</taxon>
        <taxon>Actinomycetota</taxon>
        <taxon>Actinomycetes</taxon>
        <taxon>Mycobacteriales</taxon>
        <taxon>Corynebacteriaceae</taxon>
        <taxon>Corynebacterium</taxon>
    </lineage>
</organism>
<proteinExistence type="predicted"/>
<dbReference type="EMBL" id="JAAZHI010000243">
    <property type="protein sequence ID" value="NLA57082.1"/>
    <property type="molecule type" value="Genomic_DNA"/>
</dbReference>
<dbReference type="InterPro" id="IPR001123">
    <property type="entry name" value="LeuE-type"/>
</dbReference>
<evidence type="ECO:0000256" key="1">
    <source>
        <dbReference type="ARBA" id="ARBA00004651"/>
    </source>
</evidence>
<keyword evidence="4 6" id="KW-1133">Transmembrane helix</keyword>
<reference evidence="7 8" key="1">
    <citation type="journal article" date="2020" name="Biotechnol. Biofuels">
        <title>New insights from the biogas microbiome by comprehensive genome-resolved metagenomics of nearly 1600 species originating from multiple anaerobic digesters.</title>
        <authorList>
            <person name="Campanaro S."/>
            <person name="Treu L."/>
            <person name="Rodriguez-R L.M."/>
            <person name="Kovalovszki A."/>
            <person name="Ziels R.M."/>
            <person name="Maus I."/>
            <person name="Zhu X."/>
            <person name="Kougias P.G."/>
            <person name="Basile A."/>
            <person name="Luo G."/>
            <person name="Schluter A."/>
            <person name="Konstantinidis K.T."/>
            <person name="Angelidaki I."/>
        </authorList>
    </citation>
    <scope>NUCLEOTIDE SEQUENCE [LARGE SCALE GENOMIC DNA]</scope>
    <source>
        <strain evidence="7">AS15tlH2ME_198</strain>
    </source>
</reference>
<sequence>MTVSSFLSLLVVWLTANVSPGPDIAQVIRLGVHSRKAGIFGGLGINTGAAIWITGSLLGLSALVNTHPGLLAVLQVIGGSYLLWMGFGALRAGLSPQREQAVEQEAVSGEISALRAWLTGTATNLSNPKALLFFGAVFAQFITPGMGWEWHLIILVVLLSTGIAWFTILAVAVDTISERLVRNARIIDAVTGLVFMGLALWMLVGGVMELAG</sequence>
<dbReference type="AlphaFoldDB" id="A0A7X6PQU4"/>
<accession>A0A7X6PQU4</accession>
<feature type="transmembrane region" description="Helical" evidence="6">
    <location>
        <begin position="185"/>
        <end position="204"/>
    </location>
</feature>
<dbReference type="Pfam" id="PF01810">
    <property type="entry name" value="LysE"/>
    <property type="match status" value="1"/>
</dbReference>